<sequence length="583" mass="62756">MAALINMDSACKFCGLEVHEEEELCAELSCTSCICGRSIYHTICIEQCLRKQGLSTDRMSGFQCPWGWGKVSLASGDGTCRGKITKIHRIVQKNKKKKAQALEVFPVEAFVKPTSVQPKPKQTAAQAAASRLAANKPTPVRSNTLAGQGPAPAALITAAQLREIKVALQKEVVAAANSKKITNTAPSIPNPIKASNVEFVAGSGAAARLGTCLGDVPVKLGKGKRTEAAFIPGLEVLEPKRQTRAGDAVKQTQIFHHNNAEFPALSSDGKHNNKYYDQAHAAKGKAYGTREKKEINALNPNHANAFVTDLDAYNALLGNLGWDLDDASDVEEVFVAAPEAPKAPIKLEEPPIPDELLFYAIQHGLEAAGLSEEHAAYVESVRNELLADLAMWESLFGPTLTYEQQQEADRAAYLEAEEVVHQAEMAEAAAVAVAKEEADQNSQHGNIAAHLQPSAQQFVNVQAPVFPQATLALPTDAVPYAQFSYYTHPHSYSPVFMTAQAAASTIIPQKDVLLPQPITMAAPEFIPQQQAVLYQVPAVQYGGMCTLGVQVLASSDSQTNNRQHVVEDEGDVDVDELLALLQV</sequence>
<evidence type="ECO:0000313" key="3">
    <source>
        <dbReference type="Proteomes" id="UP000232323"/>
    </source>
</evidence>
<organism evidence="2 3">
    <name type="scientific">Chlamydomonas eustigma</name>
    <dbReference type="NCBI Taxonomy" id="1157962"/>
    <lineage>
        <taxon>Eukaryota</taxon>
        <taxon>Viridiplantae</taxon>
        <taxon>Chlorophyta</taxon>
        <taxon>core chlorophytes</taxon>
        <taxon>Chlorophyceae</taxon>
        <taxon>CS clade</taxon>
        <taxon>Chlamydomonadales</taxon>
        <taxon>Chlamydomonadaceae</taxon>
        <taxon>Chlamydomonas</taxon>
    </lineage>
</organism>
<proteinExistence type="predicted"/>
<feature type="compositionally biased region" description="Low complexity" evidence="1">
    <location>
        <begin position="124"/>
        <end position="134"/>
    </location>
</feature>
<gene>
    <name evidence="2" type="ORF">CEUSTIGMA_g8681.t1</name>
</gene>
<evidence type="ECO:0000256" key="1">
    <source>
        <dbReference type="SAM" id="MobiDB-lite"/>
    </source>
</evidence>
<reference evidence="2 3" key="1">
    <citation type="submission" date="2017-08" db="EMBL/GenBank/DDBJ databases">
        <title>Acidophilic green algal genome provides insights into adaptation to an acidic environment.</title>
        <authorList>
            <person name="Hirooka S."/>
            <person name="Hirose Y."/>
            <person name="Kanesaki Y."/>
            <person name="Higuchi S."/>
            <person name="Fujiwara T."/>
            <person name="Onuma R."/>
            <person name="Era A."/>
            <person name="Ohbayashi R."/>
            <person name="Uzuka A."/>
            <person name="Nozaki H."/>
            <person name="Yoshikawa H."/>
            <person name="Miyagishima S.Y."/>
        </authorList>
    </citation>
    <scope>NUCLEOTIDE SEQUENCE [LARGE SCALE GENOMIC DNA]</scope>
    <source>
        <strain evidence="2 3">NIES-2499</strain>
    </source>
</reference>
<accession>A0A250XEA8</accession>
<protein>
    <submittedName>
        <fullName evidence="2">Uncharacterized protein</fullName>
    </submittedName>
</protein>
<dbReference type="Proteomes" id="UP000232323">
    <property type="component" value="Unassembled WGS sequence"/>
</dbReference>
<dbReference type="STRING" id="1157962.A0A250XEA8"/>
<feature type="region of interest" description="Disordered" evidence="1">
    <location>
        <begin position="116"/>
        <end position="148"/>
    </location>
</feature>
<dbReference type="AlphaFoldDB" id="A0A250XEA8"/>
<evidence type="ECO:0000313" key="2">
    <source>
        <dbReference type="EMBL" id="GAX81249.1"/>
    </source>
</evidence>
<name>A0A250XEA8_9CHLO</name>
<dbReference type="EMBL" id="BEGY01000063">
    <property type="protein sequence ID" value="GAX81249.1"/>
    <property type="molecule type" value="Genomic_DNA"/>
</dbReference>
<keyword evidence="3" id="KW-1185">Reference proteome</keyword>
<comment type="caution">
    <text evidence="2">The sequence shown here is derived from an EMBL/GenBank/DDBJ whole genome shotgun (WGS) entry which is preliminary data.</text>
</comment>